<name>A0A923RUX6_9FIRM</name>
<reference evidence="1" key="1">
    <citation type="submission" date="2020-08" db="EMBL/GenBank/DDBJ databases">
        <title>Genome public.</title>
        <authorList>
            <person name="Liu C."/>
            <person name="Sun Q."/>
        </authorList>
    </citation>
    <scope>NUCLEOTIDE SEQUENCE</scope>
    <source>
        <strain evidence="1">NSJ-28</strain>
    </source>
</reference>
<dbReference type="Proteomes" id="UP000606499">
    <property type="component" value="Unassembled WGS sequence"/>
</dbReference>
<organism evidence="1 2">
    <name type="scientific">Agathobaculum faecis</name>
    <dbReference type="NCBI Taxonomy" id="2763013"/>
    <lineage>
        <taxon>Bacteria</taxon>
        <taxon>Bacillati</taxon>
        <taxon>Bacillota</taxon>
        <taxon>Clostridia</taxon>
        <taxon>Eubacteriales</taxon>
        <taxon>Butyricicoccaceae</taxon>
        <taxon>Agathobaculum</taxon>
    </lineage>
</organism>
<dbReference type="InterPro" id="IPR038369">
    <property type="entry name" value="SpoVAD_sf"/>
</dbReference>
<evidence type="ECO:0000313" key="1">
    <source>
        <dbReference type="EMBL" id="MBC5724333.1"/>
    </source>
</evidence>
<protein>
    <submittedName>
        <fullName evidence="1">Stage V sporulation protein AD</fullName>
    </submittedName>
</protein>
<keyword evidence="2" id="KW-1185">Reference proteome</keyword>
<accession>A0A923RUX6</accession>
<sequence length="342" mass="35517">MIRRIGKRTLQFAERPFLLSHAAAVGKKEGDGPLGAQFDFVTEDDRMGQKSWELAESELQKTAIDLAVKKAGLQKSDLDVILAGDLLNQCIGSFLASVGSDVPYLGQYGACSTMAQGLALGGCLVEGCAARRLLAAASSHFCSAERQYRFPLAYGGQRTPTAQWTATAAGAAVLSAADPRGGSSGIRVTHALFGRMVEMGVKDANNMGAAMAPAAYDTLSTLLSDLGAQPADFDCIVTGDLGHVGADILLTLLREDKIDLSPVYSDCGSLLFGDEQDAHAGGSGCGCSAAVLCGPLLRDMEGGRLRRLVFAGTGAMMSPTSVQQGQPIAGICHAVVIERSGA</sequence>
<gene>
    <name evidence="1" type="ORF">H8S45_02470</name>
</gene>
<dbReference type="InterPro" id="IPR010894">
    <property type="entry name" value="SpoVAD"/>
</dbReference>
<dbReference type="EMBL" id="JACOPL010000002">
    <property type="protein sequence ID" value="MBC5724333.1"/>
    <property type="molecule type" value="Genomic_DNA"/>
</dbReference>
<dbReference type="InterPro" id="IPR016039">
    <property type="entry name" value="Thiolase-like"/>
</dbReference>
<dbReference type="GO" id="GO:0016746">
    <property type="term" value="F:acyltransferase activity"/>
    <property type="evidence" value="ECO:0007669"/>
    <property type="project" value="InterPro"/>
</dbReference>
<comment type="caution">
    <text evidence="1">The sequence shown here is derived from an EMBL/GenBank/DDBJ whole genome shotgun (WGS) entry which is preliminary data.</text>
</comment>
<dbReference type="Pfam" id="PF07451">
    <property type="entry name" value="SpoVAD"/>
    <property type="match status" value="1"/>
</dbReference>
<dbReference type="SUPFAM" id="SSF53901">
    <property type="entry name" value="Thiolase-like"/>
    <property type="match status" value="1"/>
</dbReference>
<dbReference type="RefSeq" id="WP_186949503.1">
    <property type="nucleotide sequence ID" value="NZ_JACOPL010000002.1"/>
</dbReference>
<dbReference type="Gene3D" id="3.40.47.40">
    <property type="entry name" value="Stage V sporulation protein AD"/>
    <property type="match status" value="1"/>
</dbReference>
<evidence type="ECO:0000313" key="2">
    <source>
        <dbReference type="Proteomes" id="UP000606499"/>
    </source>
</evidence>
<dbReference type="NCBIfam" id="NF006160">
    <property type="entry name" value="PRK08304.1"/>
    <property type="match status" value="1"/>
</dbReference>
<dbReference type="PIRSF" id="PIRSF011570">
    <property type="entry name" value="SpoVAD"/>
    <property type="match status" value="1"/>
</dbReference>
<dbReference type="AlphaFoldDB" id="A0A923RUX6"/>
<proteinExistence type="predicted"/>